<comment type="caution">
    <text evidence="1">The sequence shown here is derived from an EMBL/GenBank/DDBJ whole genome shotgun (WGS) entry which is preliminary data.</text>
</comment>
<organism evidence="1 2">
    <name type="scientific">Persea americana</name>
    <name type="common">Avocado</name>
    <dbReference type="NCBI Taxonomy" id="3435"/>
    <lineage>
        <taxon>Eukaryota</taxon>
        <taxon>Viridiplantae</taxon>
        <taxon>Streptophyta</taxon>
        <taxon>Embryophyta</taxon>
        <taxon>Tracheophyta</taxon>
        <taxon>Spermatophyta</taxon>
        <taxon>Magnoliopsida</taxon>
        <taxon>Magnoliidae</taxon>
        <taxon>Laurales</taxon>
        <taxon>Lauraceae</taxon>
        <taxon>Persea</taxon>
    </lineage>
</organism>
<sequence>MASLPKPAPVRCLRELLKEKQEPFLLDVYLLEKGYSKKCTHSETRNRYHLGKSCKKQSSCSSNSRKEALPKSSSLLKSVITRLVSGKNSKTLNCIGKAYDDGRFDAFSDVSGIWKKTQGAELNRLSFGSGRLDSPPSPENALSASEGHRALKLCPSKEEAAVGRKLQWECTGDCKRFSPVSVLEVLSDEGSPGQQQKAELFSPSTCKKGSTSTSSLNLPREVLEDSILSASLWDLIMNLMKEKLGLELLGSAFYFQYMKIKRILQRTKQLFFYRAREVVENHGIQSRSWNFHEYYGPEMLGKIVCDKFLSWSKQDGDVANVTQMLESEFKDFSKQWNHFQPHIKEIAIELGDGIFENIIDDIVTDLLDLLN</sequence>
<protein>
    <submittedName>
        <fullName evidence="1">Uncharacterized protein</fullName>
    </submittedName>
</protein>
<evidence type="ECO:0000313" key="1">
    <source>
        <dbReference type="EMBL" id="KAJ8638254.1"/>
    </source>
</evidence>
<dbReference type="EMBL" id="CM056811">
    <property type="protein sequence ID" value="KAJ8638254.1"/>
    <property type="molecule type" value="Genomic_DNA"/>
</dbReference>
<keyword evidence="2" id="KW-1185">Reference proteome</keyword>
<name>A0ACC2LY40_PERAE</name>
<accession>A0ACC2LY40</accession>
<dbReference type="Proteomes" id="UP001234297">
    <property type="component" value="Chromosome 3"/>
</dbReference>
<evidence type="ECO:0000313" key="2">
    <source>
        <dbReference type="Proteomes" id="UP001234297"/>
    </source>
</evidence>
<reference evidence="1 2" key="1">
    <citation type="journal article" date="2022" name="Hortic Res">
        <title>A haplotype resolved chromosomal level avocado genome allows analysis of novel avocado genes.</title>
        <authorList>
            <person name="Nath O."/>
            <person name="Fletcher S.J."/>
            <person name="Hayward A."/>
            <person name="Shaw L.M."/>
            <person name="Masouleh A.K."/>
            <person name="Furtado A."/>
            <person name="Henry R.J."/>
            <person name="Mitter N."/>
        </authorList>
    </citation>
    <scope>NUCLEOTIDE SEQUENCE [LARGE SCALE GENOMIC DNA]</scope>
    <source>
        <strain evidence="2">cv. Hass</strain>
    </source>
</reference>
<proteinExistence type="predicted"/>
<gene>
    <name evidence="1" type="ORF">MRB53_012521</name>
</gene>